<sequence length="163" mass="18178">MEKFIDPNLAKGDLNINPLDLDAGMMRQAGLFAYYAEQAARAEHQASKFEHLVEVTEAKLDRKYRDEAAAMGTKATEGQIKAKVSQDTQMKAAVMAYNEAKMIAGIAKGYAEAFRHRKDMLIQAAFNKREEMKGEVRVLGDSRADAARELRQARAEALSRSHT</sequence>
<keyword evidence="2" id="KW-1185">Reference proteome</keyword>
<evidence type="ECO:0000313" key="2">
    <source>
        <dbReference type="Proteomes" id="UP000515873"/>
    </source>
</evidence>
<protein>
    <submittedName>
        <fullName evidence="1">Uncharacterized protein</fullName>
    </submittedName>
</protein>
<dbReference type="EMBL" id="CP060412">
    <property type="protein sequence ID" value="QNK01767.1"/>
    <property type="molecule type" value="Genomic_DNA"/>
</dbReference>
<dbReference type="RefSeq" id="WP_187057226.1">
    <property type="nucleotide sequence ID" value="NZ_CP060412.1"/>
</dbReference>
<gene>
    <name evidence="1" type="ORF">H8F01_00875</name>
</gene>
<dbReference type="AlphaFoldDB" id="A0A7G8Q4Q9"/>
<reference evidence="1 2" key="1">
    <citation type="submission" date="2020-08" db="EMBL/GenBank/DDBJ databases">
        <title>Dyella sp. G9 isolated from forest soil.</title>
        <authorList>
            <person name="Fu J."/>
            <person name="Qiu L."/>
        </authorList>
    </citation>
    <scope>NUCLEOTIDE SEQUENCE [LARGE SCALE GENOMIC DNA]</scope>
    <source>
        <strain evidence="1 2">G9</strain>
    </source>
</reference>
<evidence type="ECO:0000313" key="1">
    <source>
        <dbReference type="EMBL" id="QNK01767.1"/>
    </source>
</evidence>
<dbReference type="KEGG" id="dtl:H8F01_00875"/>
<accession>A0A7G8Q4Q9</accession>
<organism evidence="1 2">
    <name type="scientific">Dyella telluris</name>
    <dbReference type="NCBI Taxonomy" id="2763498"/>
    <lineage>
        <taxon>Bacteria</taxon>
        <taxon>Pseudomonadati</taxon>
        <taxon>Pseudomonadota</taxon>
        <taxon>Gammaproteobacteria</taxon>
        <taxon>Lysobacterales</taxon>
        <taxon>Rhodanobacteraceae</taxon>
        <taxon>Dyella</taxon>
    </lineage>
</organism>
<name>A0A7G8Q4Q9_9GAMM</name>
<dbReference type="Proteomes" id="UP000515873">
    <property type="component" value="Chromosome"/>
</dbReference>
<proteinExistence type="predicted"/>